<organism evidence="1 2">
    <name type="scientific">Elysia crispata</name>
    <name type="common">lettuce slug</name>
    <dbReference type="NCBI Taxonomy" id="231223"/>
    <lineage>
        <taxon>Eukaryota</taxon>
        <taxon>Metazoa</taxon>
        <taxon>Spiralia</taxon>
        <taxon>Lophotrochozoa</taxon>
        <taxon>Mollusca</taxon>
        <taxon>Gastropoda</taxon>
        <taxon>Heterobranchia</taxon>
        <taxon>Euthyneura</taxon>
        <taxon>Panpulmonata</taxon>
        <taxon>Sacoglossa</taxon>
        <taxon>Placobranchoidea</taxon>
        <taxon>Plakobranchidae</taxon>
        <taxon>Elysia</taxon>
    </lineage>
</organism>
<comment type="caution">
    <text evidence="1">The sequence shown here is derived from an EMBL/GenBank/DDBJ whole genome shotgun (WGS) entry which is preliminary data.</text>
</comment>
<keyword evidence="2" id="KW-1185">Reference proteome</keyword>
<dbReference type="EMBL" id="JAWDGP010006604">
    <property type="protein sequence ID" value="KAK3738060.1"/>
    <property type="molecule type" value="Genomic_DNA"/>
</dbReference>
<sequence>MADLERQTSESLDNLVSSELMTCRHFPISLSARVTPSRGILTDWGKSVKQKMKPSFRNLSGHKKKCDLDFPKTALKMSDIAFLYAAVSSYSPRLVYSSSVICSGDNCEVLFSHDKLCIGELITGPSPEGLRLGRTRSPTTGSGLGLWTRLYLYRLHIQKISAMYTDRKYTYHLRQGILPGSIPTISTKVYFQEVFLPSPPRYTSRKYSYHLRQGILPGSIPTISAKVYFQEVYLPSPPKYTSRKYSYHLRQGILPPNLPLVRSSRFLNAAPLSRTLSLRRGGHHNLPGLKLQWISLVADRQGDSTVEAALL</sequence>
<proteinExistence type="predicted"/>
<dbReference type="AlphaFoldDB" id="A0AAE0Y9Y5"/>
<evidence type="ECO:0000313" key="1">
    <source>
        <dbReference type="EMBL" id="KAK3738060.1"/>
    </source>
</evidence>
<protein>
    <submittedName>
        <fullName evidence="1">Uncharacterized protein</fullName>
    </submittedName>
</protein>
<reference evidence="1" key="1">
    <citation type="journal article" date="2023" name="G3 (Bethesda)">
        <title>A reference genome for the long-term kleptoplast-retaining sea slug Elysia crispata morphotype clarki.</title>
        <authorList>
            <person name="Eastman K.E."/>
            <person name="Pendleton A.L."/>
            <person name="Shaikh M.A."/>
            <person name="Suttiyut T."/>
            <person name="Ogas R."/>
            <person name="Tomko P."/>
            <person name="Gavelis G."/>
            <person name="Widhalm J.R."/>
            <person name="Wisecaver J.H."/>
        </authorList>
    </citation>
    <scope>NUCLEOTIDE SEQUENCE</scope>
    <source>
        <strain evidence="1">ECLA1</strain>
    </source>
</reference>
<accession>A0AAE0Y9Y5</accession>
<name>A0AAE0Y9Y5_9GAST</name>
<evidence type="ECO:0000313" key="2">
    <source>
        <dbReference type="Proteomes" id="UP001283361"/>
    </source>
</evidence>
<gene>
    <name evidence="1" type="ORF">RRG08_064963</name>
</gene>
<dbReference type="Proteomes" id="UP001283361">
    <property type="component" value="Unassembled WGS sequence"/>
</dbReference>